<dbReference type="Proteomes" id="UP000222310">
    <property type="component" value="Unassembled WGS sequence"/>
</dbReference>
<accession>A0A9Q5ZCE5</accession>
<evidence type="ECO:0000313" key="3">
    <source>
        <dbReference type="Proteomes" id="UP000222310"/>
    </source>
</evidence>
<dbReference type="EMBL" id="LAHD01000036">
    <property type="protein sequence ID" value="PHK03588.1"/>
    <property type="molecule type" value="Genomic_DNA"/>
</dbReference>
<dbReference type="RefSeq" id="WP_099069247.1">
    <property type="nucleotide sequence ID" value="NZ_LAHD01000036.1"/>
</dbReference>
<name>A0A9Q5ZCE5_NOSLI</name>
<dbReference type="AlphaFoldDB" id="A0A9Q5ZCE5"/>
<evidence type="ECO:0000313" key="2">
    <source>
        <dbReference type="EMBL" id="PHK03588.1"/>
    </source>
</evidence>
<keyword evidence="1" id="KW-1133">Transmembrane helix</keyword>
<proteinExistence type="predicted"/>
<sequence length="159" mass="18191">MIPQDFVPFVWPLFALVCVILFREALTRLIDRIQGFELDWPGKMFRLTATEANQVAQALLNEADEMIRHLGPAEKKLFRKIVEASEARHTITVDQLFEGGFSRVNASGGDSEQLISLRKLRDAQLIRPKNGNQFTGKKELEIKKFGQVLLNIRRKELLS</sequence>
<protein>
    <submittedName>
        <fullName evidence="2">Uncharacterized protein</fullName>
    </submittedName>
</protein>
<gene>
    <name evidence="2" type="ORF">VF08_14820</name>
</gene>
<comment type="caution">
    <text evidence="2">The sequence shown here is derived from an EMBL/GenBank/DDBJ whole genome shotgun (WGS) entry which is preliminary data.</text>
</comment>
<keyword evidence="1" id="KW-0472">Membrane</keyword>
<organism evidence="2 3">
    <name type="scientific">Nostoc linckia z8</name>
    <dbReference type="NCBI Taxonomy" id="1628746"/>
    <lineage>
        <taxon>Bacteria</taxon>
        <taxon>Bacillati</taxon>
        <taxon>Cyanobacteriota</taxon>
        <taxon>Cyanophyceae</taxon>
        <taxon>Nostocales</taxon>
        <taxon>Nostocaceae</taxon>
        <taxon>Nostoc</taxon>
    </lineage>
</organism>
<reference evidence="2 3" key="1">
    <citation type="submission" date="2015-02" db="EMBL/GenBank/DDBJ databases">
        <title>Nostoc linckia genome annotation.</title>
        <authorList>
            <person name="Zhou Z."/>
        </authorList>
    </citation>
    <scope>NUCLEOTIDE SEQUENCE [LARGE SCALE GENOMIC DNA]</scope>
    <source>
        <strain evidence="3">z8</strain>
    </source>
</reference>
<dbReference type="GeneID" id="57096863"/>
<feature type="transmembrane region" description="Helical" evidence="1">
    <location>
        <begin position="6"/>
        <end position="26"/>
    </location>
</feature>
<keyword evidence="1" id="KW-0812">Transmembrane</keyword>
<evidence type="ECO:0000256" key="1">
    <source>
        <dbReference type="SAM" id="Phobius"/>
    </source>
</evidence>